<evidence type="ECO:0000259" key="12">
    <source>
        <dbReference type="PROSITE" id="PS51462"/>
    </source>
</evidence>
<feature type="binding site" evidence="10">
    <location>
        <position position="89"/>
    </location>
    <ligand>
        <name>Mg(2+)</name>
        <dbReference type="ChEBI" id="CHEBI:18420"/>
    </ligand>
</feature>
<gene>
    <name evidence="10 14" type="primary">idi</name>
    <name evidence="13" type="ORF">H7348_07600</name>
    <name evidence="14" type="ORF">IAU68_02795</name>
</gene>
<feature type="binding site" evidence="10">
    <location>
        <position position="121"/>
    </location>
    <ligand>
        <name>Mn(2+)</name>
        <dbReference type="ChEBI" id="CHEBI:29035"/>
    </ligand>
</feature>
<feature type="active site" evidence="10 11">
    <location>
        <position position="121"/>
    </location>
</feature>
<keyword evidence="5 10" id="KW-0479">Metal-binding</keyword>
<organism evidence="14 15">
    <name type="scientific">Corynebacterium lujinxingii</name>
    <dbReference type="NCBI Taxonomy" id="2763010"/>
    <lineage>
        <taxon>Bacteria</taxon>
        <taxon>Bacillati</taxon>
        <taxon>Actinomycetota</taxon>
        <taxon>Actinomycetes</taxon>
        <taxon>Mycobacteriales</taxon>
        <taxon>Corynebacteriaceae</taxon>
        <taxon>Corynebacterium</taxon>
    </lineage>
</organism>
<dbReference type="PROSITE" id="PS51462">
    <property type="entry name" value="NUDIX"/>
    <property type="match status" value="1"/>
</dbReference>
<evidence type="ECO:0000256" key="9">
    <source>
        <dbReference type="ARBA" id="ARBA00023235"/>
    </source>
</evidence>
<evidence type="ECO:0000256" key="8">
    <source>
        <dbReference type="ARBA" id="ARBA00023229"/>
    </source>
</evidence>
<keyword evidence="9 10" id="KW-0413">Isomerase</keyword>
<comment type="catalytic activity">
    <reaction evidence="10">
        <text>isopentenyl diphosphate = dimethylallyl diphosphate</text>
        <dbReference type="Rhea" id="RHEA:23284"/>
        <dbReference type="ChEBI" id="CHEBI:57623"/>
        <dbReference type="ChEBI" id="CHEBI:128769"/>
        <dbReference type="EC" id="5.3.3.2"/>
    </reaction>
</comment>
<feature type="binding site" evidence="10">
    <location>
        <position position="119"/>
    </location>
    <ligand>
        <name>Mn(2+)</name>
        <dbReference type="ChEBI" id="CHEBI:29035"/>
    </ligand>
</feature>
<feature type="binding site" evidence="10">
    <location>
        <position position="34"/>
    </location>
    <ligand>
        <name>Mn(2+)</name>
        <dbReference type="ChEBI" id="CHEBI:29035"/>
    </ligand>
</feature>
<evidence type="ECO:0000313" key="13">
    <source>
        <dbReference type="EMBL" id="MBC3179169.1"/>
    </source>
</evidence>
<dbReference type="GO" id="GO:0046872">
    <property type="term" value="F:metal ion binding"/>
    <property type="evidence" value="ECO:0007669"/>
    <property type="project" value="UniProtKB-KW"/>
</dbReference>
<comment type="pathway">
    <text evidence="1 10">Isoprenoid biosynthesis; dimethylallyl diphosphate biosynthesis; dimethylallyl diphosphate from isopentenyl diphosphate: step 1/1.</text>
</comment>
<evidence type="ECO:0000256" key="7">
    <source>
        <dbReference type="ARBA" id="ARBA00023211"/>
    </source>
</evidence>
<dbReference type="GO" id="GO:0008299">
    <property type="term" value="P:isoprenoid biosynthetic process"/>
    <property type="evidence" value="ECO:0007669"/>
    <property type="project" value="UniProtKB-UniRule"/>
</dbReference>
<evidence type="ECO:0000256" key="6">
    <source>
        <dbReference type="ARBA" id="ARBA00022842"/>
    </source>
</evidence>
<dbReference type="SUPFAM" id="SSF55811">
    <property type="entry name" value="Nudix"/>
    <property type="match status" value="1"/>
</dbReference>
<evidence type="ECO:0000256" key="11">
    <source>
        <dbReference type="PIRSR" id="PIRSR018427-1"/>
    </source>
</evidence>
<evidence type="ECO:0000256" key="2">
    <source>
        <dbReference type="ARBA" id="ARBA00007579"/>
    </source>
</evidence>
<keyword evidence="7 10" id="KW-0464">Manganese</keyword>
<dbReference type="AlphaFoldDB" id="A0A7H0K0A1"/>
<dbReference type="PANTHER" id="PTHR10885">
    <property type="entry name" value="ISOPENTENYL-DIPHOSPHATE DELTA-ISOMERASE"/>
    <property type="match status" value="1"/>
</dbReference>
<feature type="active site" evidence="10 11">
    <location>
        <position position="69"/>
    </location>
</feature>
<dbReference type="Gene3D" id="3.90.79.10">
    <property type="entry name" value="Nucleoside Triphosphate Pyrophosphohydrolase"/>
    <property type="match status" value="1"/>
</dbReference>
<dbReference type="RefSeq" id="WP_171194166.1">
    <property type="nucleotide sequence ID" value="NZ_CP061032.1"/>
</dbReference>
<dbReference type="GO" id="GO:0004452">
    <property type="term" value="F:isopentenyl-diphosphate delta-isomerase activity"/>
    <property type="evidence" value="ECO:0007669"/>
    <property type="project" value="UniProtKB-UniRule"/>
</dbReference>
<dbReference type="GO" id="GO:0005737">
    <property type="term" value="C:cytoplasm"/>
    <property type="evidence" value="ECO:0007669"/>
    <property type="project" value="UniProtKB-SubCell"/>
</dbReference>
<feature type="binding site" evidence="10">
    <location>
        <position position="27"/>
    </location>
    <ligand>
        <name>Mn(2+)</name>
        <dbReference type="ChEBI" id="CHEBI:29035"/>
    </ligand>
</feature>
<name>A0A7H0K0A1_9CORY</name>
<keyword evidence="6 10" id="KW-0460">Magnesium</keyword>
<sequence>MSSRDELVVLLDDTGAPTGSAPKATVHTADTPLHLAFSCFLFNSDGQLLMTRRALSKHTWPGVWTNSFCGHPAPGEDLAGAVIRRSVEELGCAPDALEEITMVVPDFRYRATDSSGVVEHEICPVFTARLRPGCELNPCEEEVDSFTWADPADVVRAVELTPFAFSPWIARELEQDGLRRVVVGKR</sequence>
<evidence type="ECO:0000256" key="3">
    <source>
        <dbReference type="ARBA" id="ARBA00012057"/>
    </source>
</evidence>
<comment type="subcellular location">
    <subcellularLocation>
        <location evidence="10">Cytoplasm</location>
    </subcellularLocation>
</comment>
<dbReference type="KEGG" id="cluj:IAU68_02795"/>
<dbReference type="NCBIfam" id="NF002995">
    <property type="entry name" value="PRK03759.1"/>
    <property type="match status" value="1"/>
</dbReference>
<keyword evidence="4 10" id="KW-0963">Cytoplasm</keyword>
<dbReference type="InterPro" id="IPR056375">
    <property type="entry name" value="Idi_bact"/>
</dbReference>
<dbReference type="EC" id="5.3.3.2" evidence="3 10"/>
<dbReference type="CDD" id="cd02885">
    <property type="entry name" value="NUDIX_IPP_Isomerase"/>
    <property type="match status" value="1"/>
</dbReference>
<comment type="similarity">
    <text evidence="2 10">Belongs to the IPP isomerase type 1 family.</text>
</comment>
<dbReference type="Proteomes" id="UP000516235">
    <property type="component" value="Chromosome"/>
</dbReference>
<proteinExistence type="inferred from homology"/>
<comment type="function">
    <text evidence="10">Catalyzes the 1,3-allylic rearrangement of the homoallylic substrate isopentenyl (IPP) to its highly electrophilic allylic isomer, dimethylallyl diphosphate (DMAPP).</text>
</comment>
<reference evidence="15 16" key="1">
    <citation type="submission" date="2020-08" db="EMBL/GenBank/DDBJ databases">
        <title>novel species in genus Corynebacterium.</title>
        <authorList>
            <person name="Zhang G."/>
        </authorList>
    </citation>
    <scope>NUCLEOTIDE SEQUENCE [LARGE SCALE GENOMIC DNA]</scope>
    <source>
        <strain evidence="15 16">zg-917</strain>
        <strain evidence="14">Zg-917</strain>
    </source>
</reference>
<keyword evidence="16" id="KW-1185">Reference proteome</keyword>
<dbReference type="FunFam" id="3.90.79.10:FF:000009">
    <property type="entry name" value="Isopentenyl-diphosphate Delta-isomerase"/>
    <property type="match status" value="1"/>
</dbReference>
<evidence type="ECO:0000256" key="1">
    <source>
        <dbReference type="ARBA" id="ARBA00004826"/>
    </source>
</evidence>
<dbReference type="UniPathway" id="UPA00059">
    <property type="reaction ID" value="UER00104"/>
</dbReference>
<evidence type="ECO:0000313" key="14">
    <source>
        <dbReference type="EMBL" id="QNP90717.1"/>
    </source>
</evidence>
<feature type="domain" description="Nudix hydrolase" evidence="12">
    <location>
        <begin position="32"/>
        <end position="171"/>
    </location>
</feature>
<comment type="cofactor">
    <cofactor evidence="10">
        <name>Mg(2+)</name>
        <dbReference type="ChEBI" id="CHEBI:18420"/>
    </cofactor>
    <text evidence="10">Binds 1 Mg(2+) ion per subunit. The magnesium ion binds only when substrate is bound.</text>
</comment>
<dbReference type="PANTHER" id="PTHR10885:SF0">
    <property type="entry name" value="ISOPENTENYL-DIPHOSPHATE DELTA-ISOMERASE"/>
    <property type="match status" value="1"/>
</dbReference>
<keyword evidence="8 10" id="KW-0414">Isoprene biosynthesis</keyword>
<dbReference type="InterPro" id="IPR011876">
    <property type="entry name" value="IsopentenylPP_isomerase_typ1"/>
</dbReference>
<evidence type="ECO:0000256" key="5">
    <source>
        <dbReference type="ARBA" id="ARBA00022723"/>
    </source>
</evidence>
<feature type="binding site" evidence="10">
    <location>
        <position position="71"/>
    </location>
    <ligand>
        <name>Mn(2+)</name>
        <dbReference type="ChEBI" id="CHEBI:29035"/>
    </ligand>
</feature>
<dbReference type="Proteomes" id="UP000642876">
    <property type="component" value="Unassembled WGS sequence"/>
</dbReference>
<dbReference type="InterPro" id="IPR015797">
    <property type="entry name" value="NUDIX_hydrolase-like_dom_sf"/>
</dbReference>
<protein>
    <recommendedName>
        <fullName evidence="3 10">Isopentenyl-diphosphate Delta-isomerase</fullName>
        <shortName evidence="10">IPP isomerase</shortName>
        <ecNumber evidence="3 10">5.3.3.2</ecNumber>
    </recommendedName>
    <alternativeName>
        <fullName evidence="10">IPP:DMAPP isomerase</fullName>
    </alternativeName>
    <alternativeName>
        <fullName evidence="10">Isopentenyl pyrophosphate isomerase</fullName>
    </alternativeName>
</protein>
<dbReference type="EMBL" id="JACMYE010000005">
    <property type="protein sequence ID" value="MBC3179169.1"/>
    <property type="molecule type" value="Genomic_DNA"/>
</dbReference>
<dbReference type="InterPro" id="IPR000086">
    <property type="entry name" value="NUDIX_hydrolase_dom"/>
</dbReference>
<dbReference type="GO" id="GO:0050992">
    <property type="term" value="P:dimethylallyl diphosphate biosynthetic process"/>
    <property type="evidence" value="ECO:0007669"/>
    <property type="project" value="UniProtKB-UniRule"/>
</dbReference>
<dbReference type="PIRSF" id="PIRSF018427">
    <property type="entry name" value="Isopntndiph_ism"/>
    <property type="match status" value="1"/>
</dbReference>
<evidence type="ECO:0000313" key="15">
    <source>
        <dbReference type="Proteomes" id="UP000516235"/>
    </source>
</evidence>
<dbReference type="HAMAP" id="MF_00202">
    <property type="entry name" value="Idi"/>
    <property type="match status" value="1"/>
</dbReference>
<evidence type="ECO:0000256" key="4">
    <source>
        <dbReference type="ARBA" id="ARBA00022490"/>
    </source>
</evidence>
<evidence type="ECO:0000313" key="16">
    <source>
        <dbReference type="Proteomes" id="UP000642876"/>
    </source>
</evidence>
<dbReference type="Pfam" id="PF00293">
    <property type="entry name" value="NUDIX"/>
    <property type="match status" value="1"/>
</dbReference>
<dbReference type="EMBL" id="CP061032">
    <property type="protein sequence ID" value="QNP90717.1"/>
    <property type="molecule type" value="Genomic_DNA"/>
</dbReference>
<comment type="cofactor">
    <cofactor evidence="10">
        <name>Mn(2+)</name>
        <dbReference type="ChEBI" id="CHEBI:29035"/>
    </cofactor>
    <text evidence="10">Binds 1 Mn(2+) ion per subunit.</text>
</comment>
<evidence type="ECO:0000256" key="10">
    <source>
        <dbReference type="HAMAP-Rule" id="MF_00202"/>
    </source>
</evidence>
<dbReference type="NCBIfam" id="TIGR02150">
    <property type="entry name" value="IPP_isom_1"/>
    <property type="match status" value="1"/>
</dbReference>
<accession>A0A7H0K0A1</accession>